<evidence type="ECO:0000256" key="1">
    <source>
        <dbReference type="SAM" id="MobiDB-lite"/>
    </source>
</evidence>
<comment type="caution">
    <text evidence="2">The sequence shown here is derived from an EMBL/GenBank/DDBJ whole genome shotgun (WGS) entry which is preliminary data.</text>
</comment>
<feature type="compositionally biased region" description="Low complexity" evidence="1">
    <location>
        <begin position="1"/>
        <end position="14"/>
    </location>
</feature>
<accession>A0A9Q3GV77</accession>
<feature type="region of interest" description="Disordered" evidence="1">
    <location>
        <begin position="1"/>
        <end position="46"/>
    </location>
</feature>
<dbReference type="EMBL" id="AVOT02006408">
    <property type="protein sequence ID" value="MBW0481478.1"/>
    <property type="molecule type" value="Genomic_DNA"/>
</dbReference>
<protein>
    <submittedName>
        <fullName evidence="2">Uncharacterized protein</fullName>
    </submittedName>
</protein>
<organism evidence="2 3">
    <name type="scientific">Austropuccinia psidii MF-1</name>
    <dbReference type="NCBI Taxonomy" id="1389203"/>
    <lineage>
        <taxon>Eukaryota</taxon>
        <taxon>Fungi</taxon>
        <taxon>Dikarya</taxon>
        <taxon>Basidiomycota</taxon>
        <taxon>Pucciniomycotina</taxon>
        <taxon>Pucciniomycetes</taxon>
        <taxon>Pucciniales</taxon>
        <taxon>Sphaerophragmiaceae</taxon>
        <taxon>Austropuccinia</taxon>
    </lineage>
</organism>
<feature type="compositionally biased region" description="Basic and acidic residues" evidence="1">
    <location>
        <begin position="34"/>
        <end position="44"/>
    </location>
</feature>
<dbReference type="AlphaFoldDB" id="A0A9Q3GV77"/>
<keyword evidence="3" id="KW-1185">Reference proteome</keyword>
<gene>
    <name evidence="2" type="ORF">O181_021193</name>
</gene>
<reference evidence="2" key="1">
    <citation type="submission" date="2021-03" db="EMBL/GenBank/DDBJ databases">
        <title>Draft genome sequence of rust myrtle Austropuccinia psidii MF-1, a brazilian biotype.</title>
        <authorList>
            <person name="Quecine M.C."/>
            <person name="Pachon D.M.R."/>
            <person name="Bonatelli M.L."/>
            <person name="Correr F.H."/>
            <person name="Franceschini L.M."/>
            <person name="Leite T.F."/>
            <person name="Margarido G.R.A."/>
            <person name="Almeida C.A."/>
            <person name="Ferrarezi J.A."/>
            <person name="Labate C.A."/>
        </authorList>
    </citation>
    <scope>NUCLEOTIDE SEQUENCE</scope>
    <source>
        <strain evidence="2">MF-1</strain>
    </source>
</reference>
<evidence type="ECO:0000313" key="2">
    <source>
        <dbReference type="EMBL" id="MBW0481478.1"/>
    </source>
</evidence>
<proteinExistence type="predicted"/>
<evidence type="ECO:0000313" key="3">
    <source>
        <dbReference type="Proteomes" id="UP000765509"/>
    </source>
</evidence>
<sequence length="92" mass="10264">MSTNNQANDTQNDNPSDRINPSGVYDVLPGLKDSNSHQDAHQENKQQPLDIHQAGWACLTVRLAHWTLIVTWVLLAVRLRTRAVHASRTKAG</sequence>
<name>A0A9Q3GV77_9BASI</name>
<dbReference type="Proteomes" id="UP000765509">
    <property type="component" value="Unassembled WGS sequence"/>
</dbReference>